<protein>
    <submittedName>
        <fullName evidence="1">Uncharacterized protein</fullName>
    </submittedName>
</protein>
<dbReference type="AlphaFoldDB" id="A0A7K1V6I3"/>
<sequence length="58" mass="6244">MSTARIRFGDRGIASMAFARGRDALQLAWLIAAAAAARDRAQLVILAYESGLVTVHRS</sequence>
<reference evidence="1 2" key="1">
    <citation type="submission" date="2019-12" db="EMBL/GenBank/DDBJ databases">
        <title>Nocardia sp. nov. ET3-3 isolated from soil.</title>
        <authorList>
            <person name="Kanchanasin P."/>
            <person name="Tanasupawat S."/>
            <person name="Yuki M."/>
            <person name="Kudo T."/>
        </authorList>
    </citation>
    <scope>NUCLEOTIDE SEQUENCE [LARGE SCALE GENOMIC DNA]</scope>
    <source>
        <strain evidence="1 2">ET3-3</strain>
    </source>
</reference>
<evidence type="ECO:0000313" key="2">
    <source>
        <dbReference type="Proteomes" id="UP000466794"/>
    </source>
</evidence>
<accession>A0A7K1V6I3</accession>
<organism evidence="1 2">
    <name type="scientific">Nocardia terrae</name>
    <dbReference type="NCBI Taxonomy" id="2675851"/>
    <lineage>
        <taxon>Bacteria</taxon>
        <taxon>Bacillati</taxon>
        <taxon>Actinomycetota</taxon>
        <taxon>Actinomycetes</taxon>
        <taxon>Mycobacteriales</taxon>
        <taxon>Nocardiaceae</taxon>
        <taxon>Nocardia</taxon>
    </lineage>
</organism>
<proteinExistence type="predicted"/>
<name>A0A7K1V6I3_9NOCA</name>
<dbReference type="EMBL" id="WRPP01000008">
    <property type="protein sequence ID" value="MVU82245.1"/>
    <property type="molecule type" value="Genomic_DNA"/>
</dbReference>
<gene>
    <name evidence="1" type="ORF">GPX89_34040</name>
</gene>
<keyword evidence="2" id="KW-1185">Reference proteome</keyword>
<dbReference type="RefSeq" id="WP_157391817.1">
    <property type="nucleotide sequence ID" value="NZ_WRPP01000008.1"/>
</dbReference>
<dbReference type="Proteomes" id="UP000466794">
    <property type="component" value="Unassembled WGS sequence"/>
</dbReference>
<evidence type="ECO:0000313" key="1">
    <source>
        <dbReference type="EMBL" id="MVU82245.1"/>
    </source>
</evidence>
<comment type="caution">
    <text evidence="1">The sequence shown here is derived from an EMBL/GenBank/DDBJ whole genome shotgun (WGS) entry which is preliminary data.</text>
</comment>